<accession>A0ABW0IQF0</accession>
<gene>
    <name evidence="1" type="ORF">ACFPOB_12935</name>
</gene>
<reference evidence="2" key="1">
    <citation type="journal article" date="2019" name="Int. J. Syst. Evol. Microbiol.">
        <title>The Global Catalogue of Microorganisms (GCM) 10K type strain sequencing project: providing services to taxonomists for standard genome sequencing and annotation.</title>
        <authorList>
            <consortium name="The Broad Institute Genomics Platform"/>
            <consortium name="The Broad Institute Genome Sequencing Center for Infectious Disease"/>
            <person name="Wu L."/>
            <person name="Ma J."/>
        </authorList>
    </citation>
    <scope>NUCLEOTIDE SEQUENCE [LARGE SCALE GENOMIC DNA]</scope>
    <source>
        <strain evidence="2">NCAIM B.01391</strain>
    </source>
</reference>
<dbReference type="Proteomes" id="UP001596053">
    <property type="component" value="Unassembled WGS sequence"/>
</dbReference>
<evidence type="ECO:0000313" key="2">
    <source>
        <dbReference type="Proteomes" id="UP001596053"/>
    </source>
</evidence>
<keyword evidence="2" id="KW-1185">Reference proteome</keyword>
<evidence type="ECO:0000313" key="1">
    <source>
        <dbReference type="EMBL" id="MFC5420464.1"/>
    </source>
</evidence>
<comment type="caution">
    <text evidence="1">The sequence shown here is derived from an EMBL/GenBank/DDBJ whole genome shotgun (WGS) entry which is preliminary data.</text>
</comment>
<dbReference type="Pfam" id="PF06578">
    <property type="entry name" value="YscK"/>
    <property type="match status" value="1"/>
</dbReference>
<dbReference type="EMBL" id="JBHSLW010000016">
    <property type="protein sequence ID" value="MFC5420464.1"/>
    <property type="molecule type" value="Genomic_DNA"/>
</dbReference>
<protein>
    <submittedName>
        <fullName evidence="1">SctK family type III secretion system sorting platform protein</fullName>
    </submittedName>
</protein>
<proteinExistence type="predicted"/>
<dbReference type="RefSeq" id="WP_377798877.1">
    <property type="nucleotide sequence ID" value="NZ_JBHSLW010000016.1"/>
</dbReference>
<organism evidence="1 2">
    <name type="scientific">Bosea eneae</name>
    <dbReference type="NCBI Taxonomy" id="151454"/>
    <lineage>
        <taxon>Bacteria</taxon>
        <taxon>Pseudomonadati</taxon>
        <taxon>Pseudomonadota</taxon>
        <taxon>Alphaproteobacteria</taxon>
        <taxon>Hyphomicrobiales</taxon>
        <taxon>Boseaceae</taxon>
        <taxon>Bosea</taxon>
    </lineage>
</organism>
<dbReference type="InterPro" id="IPR009510">
    <property type="entry name" value="T3SS_K"/>
</dbReference>
<sequence>MSGSLAHPDETAIAWHRFAASPAVYITPERLAAAFDEAITRDTGRRLLAIPRIERRLSDLLCAKYHLSQSLGPDAVSDADRAVLLLAPAPLRSLLRLAGAIYFAGALSRVVLASEVRALEKALGPGVLARALTSRDLAGAAEALPANEERIEQIDRAGWSCLLAWAASFPHEIEVRLRLQMPDGVLPLATITPEIGRPIIEAARSAGSA</sequence>
<name>A0ABW0IQF0_9HYPH</name>